<keyword evidence="1 3" id="KW-0378">Hydrolase</keyword>
<gene>
    <name evidence="3" type="ORF">DBW92_03980</name>
</gene>
<dbReference type="Pfam" id="PF00561">
    <property type="entry name" value="Abhydrolase_1"/>
    <property type="match status" value="1"/>
</dbReference>
<dbReference type="InterPro" id="IPR000639">
    <property type="entry name" value="Epox_hydrolase-like"/>
</dbReference>
<protein>
    <submittedName>
        <fullName evidence="3">Haloalkane dehalogenase</fullName>
        <ecNumber evidence="3">3.8.1.5</ecNumber>
    </submittedName>
</protein>
<comment type="caution">
    <text evidence="3">The sequence shown here is derived from an EMBL/GenBank/DDBJ whole genome shotgun (WGS) entry which is preliminary data.</text>
</comment>
<reference evidence="3 4" key="1">
    <citation type="journal article" date="2018" name="Microbiome">
        <title>Fine metagenomic profile of the Mediterranean stratified and mixed water columns revealed by assembly and recruitment.</title>
        <authorList>
            <person name="Haro-Moreno J.M."/>
            <person name="Lopez-Perez M."/>
            <person name="De La Torre J.R."/>
            <person name="Picazo A."/>
            <person name="Camacho A."/>
            <person name="Rodriguez-Valera F."/>
        </authorList>
    </citation>
    <scope>NUCLEOTIDE SEQUENCE [LARGE SCALE GENOMIC DNA]</scope>
    <source>
        <strain evidence="3">MED-G78</strain>
    </source>
</reference>
<organism evidence="3 4">
    <name type="scientific">SAR86 cluster bacterium</name>
    <dbReference type="NCBI Taxonomy" id="2030880"/>
    <lineage>
        <taxon>Bacteria</taxon>
        <taxon>Pseudomonadati</taxon>
        <taxon>Pseudomonadota</taxon>
        <taxon>Gammaproteobacteria</taxon>
        <taxon>SAR86 cluster</taxon>
    </lineage>
</organism>
<proteinExistence type="predicted"/>
<dbReference type="PANTHER" id="PTHR43329">
    <property type="entry name" value="EPOXIDE HYDROLASE"/>
    <property type="match status" value="1"/>
</dbReference>
<evidence type="ECO:0000313" key="3">
    <source>
        <dbReference type="EMBL" id="RCL43286.1"/>
    </source>
</evidence>
<dbReference type="EC" id="3.8.1.5" evidence="3"/>
<dbReference type="EMBL" id="QOPI01000025">
    <property type="protein sequence ID" value="RCL43286.1"/>
    <property type="molecule type" value="Genomic_DNA"/>
</dbReference>
<dbReference type="InterPro" id="IPR000073">
    <property type="entry name" value="AB_hydrolase_1"/>
</dbReference>
<dbReference type="Gene3D" id="3.40.50.1820">
    <property type="entry name" value="alpha/beta hydrolase"/>
    <property type="match status" value="1"/>
</dbReference>
<evidence type="ECO:0000256" key="1">
    <source>
        <dbReference type="ARBA" id="ARBA00022801"/>
    </source>
</evidence>
<dbReference type="Proteomes" id="UP000252915">
    <property type="component" value="Unassembled WGS sequence"/>
</dbReference>
<evidence type="ECO:0000259" key="2">
    <source>
        <dbReference type="Pfam" id="PF00561"/>
    </source>
</evidence>
<feature type="domain" description="AB hydrolase-1" evidence="2">
    <location>
        <begin position="30"/>
        <end position="155"/>
    </location>
</feature>
<dbReference type="GO" id="GO:0018786">
    <property type="term" value="F:haloalkane dehalogenase activity"/>
    <property type="evidence" value="ECO:0007669"/>
    <property type="project" value="UniProtKB-EC"/>
</dbReference>
<dbReference type="NCBIfam" id="NF002938">
    <property type="entry name" value="PRK03592.1"/>
    <property type="match status" value="1"/>
</dbReference>
<dbReference type="InterPro" id="IPR029058">
    <property type="entry name" value="AB_hydrolase_fold"/>
</dbReference>
<evidence type="ECO:0000313" key="4">
    <source>
        <dbReference type="Proteomes" id="UP000252915"/>
    </source>
</evidence>
<dbReference type="PRINTS" id="PR00412">
    <property type="entry name" value="EPOXHYDRLASE"/>
</dbReference>
<accession>A0A368C2V3</accession>
<name>A0A368C2V3_9GAMM</name>
<dbReference type="SUPFAM" id="SSF53474">
    <property type="entry name" value="alpha/beta-Hydrolases"/>
    <property type="match status" value="1"/>
</dbReference>
<dbReference type="AlphaFoldDB" id="A0A368C2V3"/>
<sequence>MISTNMEYEKKFTKVNGKQIAYVEEGNGDPIVLLHGNPTSSFLWRNIIPELSTLGRVIAPDLIGQGDSEKLPASDGPERYTLEVAYAYVEGLLKTIEADKNVTLVIHDWGSSIGFMWAMRHAAEVKGVAYMEAIVKPMSWDDWDAEAAGIFKGFRSEKGEDLILNRNMFIEAVLPASIMRELTDEEMDAYRAPHLEQDDRQPLLNWPRQIPIEGEPEDVVNLVNEYGAFMRSSNIPKLFINAEPGSILTGRQREFCRSWPNQQEITVKGLHFIQEDSPIEISQAVAQWFNNI</sequence>